<organism evidence="1 2">
    <name type="scientific">Pectobacterium brasiliense</name>
    <dbReference type="NCBI Taxonomy" id="180957"/>
    <lineage>
        <taxon>Bacteria</taxon>
        <taxon>Pseudomonadati</taxon>
        <taxon>Pseudomonadota</taxon>
        <taxon>Gammaproteobacteria</taxon>
        <taxon>Enterobacterales</taxon>
        <taxon>Pectobacteriaceae</taxon>
        <taxon>Pectobacterium</taxon>
    </lineage>
</organism>
<dbReference type="AlphaFoldDB" id="A0AAE3BD44"/>
<dbReference type="RefSeq" id="WP_180786280.1">
    <property type="nucleotide sequence ID" value="NZ_JACDSF010000029.1"/>
</dbReference>
<proteinExistence type="predicted"/>
<evidence type="ECO:0000313" key="2">
    <source>
        <dbReference type="Proteomes" id="UP000768524"/>
    </source>
</evidence>
<dbReference type="EMBL" id="JACGEP010000001">
    <property type="protein sequence ID" value="MBN3049911.1"/>
    <property type="molecule type" value="Genomic_DNA"/>
</dbReference>
<reference evidence="1" key="1">
    <citation type="submission" date="2020-07" db="EMBL/GenBank/DDBJ databases">
        <title>A pangenomic view of the genus Pectobacterium provides insights into genome organization, phylogeny, and virulence.</title>
        <authorList>
            <person name="Jonkheer E."/>
            <person name="Brankovics B."/>
            <person name="Houwers I."/>
            <person name="Van Der Wolf J."/>
            <person name="Bonants P."/>
            <person name="Vreeburg R."/>
            <person name="Bollema R."/>
            <person name="De Haan J."/>
            <person name="Berke L."/>
            <person name="De Ridder D."/>
            <person name="Smit S."/>
            <person name="Van Der Lee T.A.J."/>
        </authorList>
    </citation>
    <scope>NUCLEOTIDE SEQUENCE</scope>
    <source>
        <strain evidence="1">NAK:433</strain>
    </source>
</reference>
<evidence type="ECO:0000313" key="1">
    <source>
        <dbReference type="EMBL" id="MBN3049911.1"/>
    </source>
</evidence>
<name>A0AAE3BD44_9GAMM</name>
<dbReference type="Proteomes" id="UP000768524">
    <property type="component" value="Unassembled WGS sequence"/>
</dbReference>
<protein>
    <submittedName>
        <fullName evidence="1">Uncharacterized protein</fullName>
    </submittedName>
</protein>
<gene>
    <name evidence="1" type="ORF">H4F45_00050</name>
</gene>
<accession>A0AAE3BD44</accession>
<sequence>MSDNRLAKNSLSISLASVIVALCALGLSVYQGYLQKKNYEISVQPYITLVPTIDGSKNEYGYYIYNAGLGNGYIDKIQYFINGREIKGDNIGSLRQVVHHFGFLDECFAYGNPRKGDSVALDKMNVLLSISSSASSINECKNTIDNFHKNLSESQPNFTVKIWYNSIYNIRYLYDSSKNSQELL</sequence>
<comment type="caution">
    <text evidence="1">The sequence shown here is derived from an EMBL/GenBank/DDBJ whole genome shotgun (WGS) entry which is preliminary data.</text>
</comment>